<dbReference type="GO" id="GO:0004341">
    <property type="term" value="F:gluconolactonase activity"/>
    <property type="evidence" value="ECO:0007669"/>
    <property type="project" value="TreeGrafter"/>
</dbReference>
<gene>
    <name evidence="5" type="ORF">AJ79_04236</name>
</gene>
<sequence length="324" mass="36107">MPEIQKWSVSEPYLELSGKLLEGPYYDEERNELRFVDILEEKLHVLDLAKGPQSLKSFDIGVPIGVTGNIEGPVGDDSIVVAAKHGFAKVDRQTGQLTYIQRIFSDANGENMQIFLGLQDQQLTPLMSSRIRFNDGAIDSRGRFWAGSMTDLKVAELTNDGILYRLDPDQSLHKMIEKMEIPNGMDWNKADDILYVTDTASGNIYIYDFDAETGVIANRRVFFTVEGEPKPDGFAMDDEGCLWVALWGGSKVIRVSPEAKIVGEIEIPTKNVTCAEFAGTELFITTANVDNNAQSHDRFAGQLFKVDVGVKGKPKNKFKFQAQL</sequence>
<reference evidence="5 6" key="1">
    <citation type="submission" date="2017-10" db="EMBL/GenBank/DDBJ databases">
        <title>Comparative genomics in systemic dimorphic fungi from Ajellomycetaceae.</title>
        <authorList>
            <person name="Munoz J.F."/>
            <person name="Mcewen J.G."/>
            <person name="Clay O.K."/>
            <person name="Cuomo C.A."/>
        </authorList>
    </citation>
    <scope>NUCLEOTIDE SEQUENCE [LARGE SCALE GENOMIC DNA]</scope>
    <source>
        <strain evidence="5 6">UAMH5409</strain>
    </source>
</reference>
<evidence type="ECO:0000313" key="6">
    <source>
        <dbReference type="Proteomes" id="UP000223968"/>
    </source>
</evidence>
<feature type="domain" description="SMP-30/Gluconolactonase/LRE-like region" evidence="4">
    <location>
        <begin position="22"/>
        <end position="288"/>
    </location>
</feature>
<evidence type="ECO:0000259" key="4">
    <source>
        <dbReference type="Pfam" id="PF08450"/>
    </source>
</evidence>
<dbReference type="InterPro" id="IPR005511">
    <property type="entry name" value="SMP-30"/>
</dbReference>
<proteinExistence type="inferred from homology"/>
<dbReference type="Proteomes" id="UP000223968">
    <property type="component" value="Unassembled WGS sequence"/>
</dbReference>
<evidence type="ECO:0000256" key="3">
    <source>
        <dbReference type="PIRSR" id="PIRSR605511-2"/>
    </source>
</evidence>
<dbReference type="InterPro" id="IPR011042">
    <property type="entry name" value="6-blade_b-propeller_TolB-like"/>
</dbReference>
<dbReference type="PANTHER" id="PTHR10907">
    <property type="entry name" value="REGUCALCIN"/>
    <property type="match status" value="1"/>
</dbReference>
<dbReference type="Pfam" id="PF08450">
    <property type="entry name" value="SGL"/>
    <property type="match status" value="1"/>
</dbReference>
<evidence type="ECO:0000256" key="1">
    <source>
        <dbReference type="ARBA" id="ARBA00008853"/>
    </source>
</evidence>
<dbReference type="PRINTS" id="PR01790">
    <property type="entry name" value="SMP30FAMILY"/>
</dbReference>
<comment type="cofactor">
    <cofactor evidence="3">
        <name>Zn(2+)</name>
        <dbReference type="ChEBI" id="CHEBI:29105"/>
    </cofactor>
    <text evidence="3">Binds 1 divalent metal cation per subunit.</text>
</comment>
<dbReference type="AlphaFoldDB" id="A0A2B7XV39"/>
<feature type="binding site" evidence="3">
    <location>
        <position position="132"/>
    </location>
    <ligand>
        <name>substrate</name>
    </ligand>
</feature>
<feature type="binding site" evidence="3">
    <location>
        <position position="183"/>
    </location>
    <ligand>
        <name>a divalent metal cation</name>
        <dbReference type="ChEBI" id="CHEBI:60240"/>
    </ligand>
</feature>
<dbReference type="OrthoDB" id="423498at2759"/>
<protein>
    <recommendedName>
        <fullName evidence="4">SMP-30/Gluconolactonase/LRE-like region domain-containing protein</fullName>
    </recommendedName>
</protein>
<feature type="binding site" evidence="3">
    <location>
        <position position="232"/>
    </location>
    <ligand>
        <name>a divalent metal cation</name>
        <dbReference type="ChEBI" id="CHEBI:60240"/>
    </ligand>
</feature>
<keyword evidence="3" id="KW-0862">Zinc</keyword>
<dbReference type="InterPro" id="IPR013658">
    <property type="entry name" value="SGL"/>
</dbReference>
<feature type="active site" description="Proton donor/acceptor" evidence="2">
    <location>
        <position position="232"/>
    </location>
</feature>
<evidence type="ECO:0000313" key="5">
    <source>
        <dbReference type="EMBL" id="PGH12492.1"/>
    </source>
</evidence>
<dbReference type="SUPFAM" id="SSF63829">
    <property type="entry name" value="Calcium-dependent phosphotriesterase"/>
    <property type="match status" value="1"/>
</dbReference>
<feature type="binding site" evidence="3">
    <location>
        <position position="22"/>
    </location>
    <ligand>
        <name>a divalent metal cation</name>
        <dbReference type="ChEBI" id="CHEBI:60240"/>
    </ligand>
</feature>
<accession>A0A2B7XV39</accession>
<organism evidence="5 6">
    <name type="scientific">Helicocarpus griseus UAMH5409</name>
    <dbReference type="NCBI Taxonomy" id="1447875"/>
    <lineage>
        <taxon>Eukaryota</taxon>
        <taxon>Fungi</taxon>
        <taxon>Dikarya</taxon>
        <taxon>Ascomycota</taxon>
        <taxon>Pezizomycotina</taxon>
        <taxon>Eurotiomycetes</taxon>
        <taxon>Eurotiomycetidae</taxon>
        <taxon>Onygenales</taxon>
        <taxon>Ajellomycetaceae</taxon>
        <taxon>Helicocarpus</taxon>
    </lineage>
</organism>
<dbReference type="GO" id="GO:0005509">
    <property type="term" value="F:calcium ion binding"/>
    <property type="evidence" value="ECO:0007669"/>
    <property type="project" value="TreeGrafter"/>
</dbReference>
<keyword evidence="6" id="KW-1185">Reference proteome</keyword>
<comment type="caution">
    <text evidence="5">The sequence shown here is derived from an EMBL/GenBank/DDBJ whole genome shotgun (WGS) entry which is preliminary data.</text>
</comment>
<dbReference type="PANTHER" id="PTHR10907:SF47">
    <property type="entry name" value="REGUCALCIN"/>
    <property type="match status" value="1"/>
</dbReference>
<feature type="binding site" evidence="3">
    <location>
        <position position="134"/>
    </location>
    <ligand>
        <name>substrate</name>
    </ligand>
</feature>
<keyword evidence="3" id="KW-0479">Metal-binding</keyword>
<name>A0A2B7XV39_9EURO</name>
<dbReference type="STRING" id="1447875.A0A2B7XV39"/>
<comment type="similarity">
    <text evidence="1">Belongs to the SMP-30/CGR1 family.</text>
</comment>
<evidence type="ECO:0000256" key="2">
    <source>
        <dbReference type="PIRSR" id="PIRSR605511-1"/>
    </source>
</evidence>
<dbReference type="EMBL" id="PDNB01000057">
    <property type="protein sequence ID" value="PGH12492.1"/>
    <property type="molecule type" value="Genomic_DNA"/>
</dbReference>
<dbReference type="Gene3D" id="2.120.10.30">
    <property type="entry name" value="TolB, C-terminal domain"/>
    <property type="match status" value="1"/>
</dbReference>